<name>A0AAD1FG19_METFU</name>
<feature type="transmembrane region" description="Helical" evidence="1">
    <location>
        <begin position="99"/>
        <end position="117"/>
    </location>
</feature>
<dbReference type="KEGG" id="pfuw:KF707C_30090"/>
<gene>
    <name evidence="2" type="ORF">KF707C_30090</name>
</gene>
<dbReference type="EMBL" id="AP014862">
    <property type="protein sequence ID" value="BAU74697.1"/>
    <property type="molecule type" value="Genomic_DNA"/>
</dbReference>
<reference evidence="2 3" key="2">
    <citation type="journal article" date="2017" name="Int. J. Syst. Evol. Microbiol.">
        <title>Pseudomonas furukawaii sp. nov., a polychlorinated biphenyl-degrading bacterium isolated from biphenyl-contaminated soil in Japan.</title>
        <authorList>
            <person name="Kimura N."/>
            <person name="Watanabe T."/>
            <person name="Suenaga H."/>
            <person name="Fujihara H."/>
            <person name="Futagami T."/>
            <person name="Goto M."/>
            <person name="Hanada S."/>
            <person name="Hirose J."/>
        </authorList>
    </citation>
    <scope>NUCLEOTIDE SEQUENCE [LARGE SCALE GENOMIC DNA]</scope>
    <source>
        <strain evidence="3">DSM 10086 / NBRC 110670 / KF707</strain>
    </source>
</reference>
<proteinExistence type="predicted"/>
<feature type="transmembrane region" description="Helical" evidence="1">
    <location>
        <begin position="191"/>
        <end position="210"/>
    </location>
</feature>
<dbReference type="AlphaFoldDB" id="A0AAD1FG19"/>
<protein>
    <recommendedName>
        <fullName evidence="4">Conjugal transfer protein TraX</fullName>
    </recommendedName>
</protein>
<keyword evidence="1" id="KW-0472">Membrane</keyword>
<keyword evidence="1" id="KW-0812">Transmembrane</keyword>
<accession>A0AAD1FG19</accession>
<feature type="transmembrane region" description="Helical" evidence="1">
    <location>
        <begin position="39"/>
        <end position="60"/>
    </location>
</feature>
<evidence type="ECO:0000313" key="3">
    <source>
        <dbReference type="Proteomes" id="UP000218554"/>
    </source>
</evidence>
<organism evidence="2 3">
    <name type="scientific">Metapseudomonas furukawaii</name>
    <name type="common">Pseudomonas furukawaii</name>
    <dbReference type="NCBI Taxonomy" id="1149133"/>
    <lineage>
        <taxon>Bacteria</taxon>
        <taxon>Pseudomonadati</taxon>
        <taxon>Pseudomonadota</taxon>
        <taxon>Gammaproteobacteria</taxon>
        <taxon>Pseudomonadales</taxon>
        <taxon>Pseudomonadaceae</taxon>
        <taxon>Metapseudomonas</taxon>
    </lineage>
</organism>
<evidence type="ECO:0008006" key="4">
    <source>
        <dbReference type="Google" id="ProtNLM"/>
    </source>
</evidence>
<evidence type="ECO:0000313" key="2">
    <source>
        <dbReference type="EMBL" id="BAU74697.1"/>
    </source>
</evidence>
<feature type="transmembrane region" description="Helical" evidence="1">
    <location>
        <begin position="222"/>
        <end position="241"/>
    </location>
</feature>
<feature type="transmembrane region" description="Helical" evidence="1">
    <location>
        <begin position="72"/>
        <end position="93"/>
    </location>
</feature>
<evidence type="ECO:0000256" key="1">
    <source>
        <dbReference type="SAM" id="Phobius"/>
    </source>
</evidence>
<dbReference type="Pfam" id="PF05857">
    <property type="entry name" value="TraX"/>
    <property type="match status" value="1"/>
</dbReference>
<keyword evidence="3" id="KW-1185">Reference proteome</keyword>
<sequence>MTARRAPEARDSGLDLIKWMAMLTMLLDHLRYLWPDADWLFVVGRAAFPLFCLGIAANVARTRPGDLFNDGNLRYLGWMMAFSVLSEIPYRLLSPLSDNLNVMPTLLLGLLGAWAVHHRDRASLLLATVTLLITLMLHSRLMYGAVGVVLPAALLVAIDRPCRWWLLPAALAMLANSGNRWLLDSGLTLETLAIFITAFATPIGGLWLLRQRIRLRIWPVRRWGYFFYPAHLALIQVIRMVL</sequence>
<dbReference type="RefSeq" id="WP_003450615.1">
    <property type="nucleotide sequence ID" value="NZ_AJMR01000113.1"/>
</dbReference>
<keyword evidence="1" id="KW-1133">Transmembrane helix</keyword>
<dbReference type="Proteomes" id="UP000218554">
    <property type="component" value="Chromosome"/>
</dbReference>
<feature type="transmembrane region" description="Helical" evidence="1">
    <location>
        <begin position="124"/>
        <end position="157"/>
    </location>
</feature>
<dbReference type="InterPro" id="IPR008875">
    <property type="entry name" value="TraX"/>
</dbReference>
<reference evidence="3" key="1">
    <citation type="submission" date="2015-05" db="EMBL/GenBank/DDBJ databases">
        <title>Draft genome sequencing of a biphenyl-degrading bacterium, Pseudomonas balearica KF707 (=NBRC110670).</title>
        <authorList>
            <person name="Kimura N."/>
            <person name="Hirose J."/>
            <person name="Watanabe T."/>
            <person name="Suenaga H."/>
            <person name="Fujihara H."/>
            <person name="Noguchi M."/>
            <person name="Hashimoto M."/>
            <person name="Shimodaira J."/>
            <person name="Tsuchikane K."/>
            <person name="Hosoyama A."/>
            <person name="Yamazoe A."/>
            <person name="Fujita N."/>
            <person name="Furukawa K."/>
        </authorList>
    </citation>
    <scope>NUCLEOTIDE SEQUENCE [LARGE SCALE GENOMIC DNA]</scope>
    <source>
        <strain evidence="3">DSM 10086 / NBRC 110670 / KF707</strain>
    </source>
</reference>